<geneLocation type="plasmid" evidence="2 3">
    <name>pl20</name>
</geneLocation>
<keyword evidence="3" id="KW-1185">Reference proteome</keyword>
<proteinExistence type="predicted"/>
<evidence type="ECO:0000313" key="1">
    <source>
        <dbReference type="EMBL" id="AWG43352.1"/>
    </source>
</evidence>
<organism evidence="2 3">
    <name type="scientific">Candidatus Borreliella tachyglossi</name>
    <dbReference type="NCBI Taxonomy" id="1964448"/>
    <lineage>
        <taxon>Bacteria</taxon>
        <taxon>Pseudomonadati</taxon>
        <taxon>Spirochaetota</taxon>
        <taxon>Spirochaetia</taxon>
        <taxon>Spirochaetales</taxon>
        <taxon>Borreliaceae</taxon>
        <taxon>Borreliella</taxon>
    </lineage>
</organism>
<geneLocation type="plasmid" evidence="1 3">
    <name>pl29</name>
</geneLocation>
<gene>
    <name evidence="1" type="ORF">CR532_04965</name>
    <name evidence="2" type="ORF">CR532_05265</name>
</gene>
<keyword evidence="2" id="KW-0614">Plasmid</keyword>
<accession>A0A2S1LYT3</accession>
<reference evidence="2 3" key="1">
    <citation type="submission" date="2018-01" db="EMBL/GenBank/DDBJ databases">
        <title>Genome sequence of Borrelia tachyglossi.</title>
        <authorList>
            <person name="Gofton A.W."/>
        </authorList>
    </citation>
    <scope>NUCLEOTIDE SEQUENCE [LARGE SCALE GENOMIC DNA]</scope>
    <source>
        <strain evidence="2 3">Bc-F10-1268</strain>
        <plasmid evidence="2 3">pl20</plasmid>
        <plasmid evidence="1 3">pl29</plasmid>
    </source>
</reference>
<dbReference type="InterPro" id="IPR008478">
    <property type="entry name" value="DUF759_BOR_spp"/>
</dbReference>
<sequence length="418" mass="46478">MSDTFTIKFKGVLDHAETKKALEKDISKMEKYLKPARTSLGSTKDIIKSNLSDKKRELSKQKKYEALREKTEKFKLAETKKLMSQGKSFAKARKEAFRRSQMSDDDLRKLEYKKLKKDEHSARFKKGFGFVTKVAMGTAIGNVVSGALNKGVSGVMDFAKKSVEMRSQIARQARLSSKMFTTAERSSIEGMLKGRGFEKQLDKEDFITKSALIKSELKQLGITDQKSIVDAVQTAVDIKKSGLLGEGTDESISAVVELLKGNAGVLFDTMHRLEGIGDKYNDFQARNFENVAKYDVLARLATLREIKKDVTSADLSGYATVADKSEGSMTRIEDNLGKLTSRLLEPAIKLVDKLLVWIENFSIEKSIISPIKNIFSIDTLIARLKSILPSWMGGDSGASLGELNKRREASEDGSSKQP</sequence>
<dbReference type="Proteomes" id="UP000244655">
    <property type="component" value="Plasmid pl20"/>
</dbReference>
<dbReference type="EMBL" id="CP025789">
    <property type="protein sequence ID" value="AWG43405.1"/>
    <property type="molecule type" value="Genomic_DNA"/>
</dbReference>
<dbReference type="AlphaFoldDB" id="A0A2S1LYT3"/>
<dbReference type="Proteomes" id="UP000244655">
    <property type="component" value="Plasmid pl29"/>
</dbReference>
<evidence type="ECO:0000313" key="3">
    <source>
        <dbReference type="Proteomes" id="UP000244655"/>
    </source>
</evidence>
<dbReference type="RefSeq" id="WP_108729748.1">
    <property type="nucleotide sequence ID" value="NZ_CP025787.1"/>
</dbReference>
<evidence type="ECO:0000313" key="2">
    <source>
        <dbReference type="EMBL" id="AWG43405.1"/>
    </source>
</evidence>
<name>A0A2S1LYT3_9SPIR</name>
<dbReference type="EMBL" id="CP025787">
    <property type="protein sequence ID" value="AWG43352.1"/>
    <property type="molecule type" value="Genomic_DNA"/>
</dbReference>
<protein>
    <submittedName>
        <fullName evidence="2">Uncharacterized protein</fullName>
    </submittedName>
</protein>
<dbReference type="OrthoDB" id="351082at2"/>
<dbReference type="Pfam" id="PF05537">
    <property type="entry name" value="DUF759"/>
    <property type="match status" value="1"/>
</dbReference>